<dbReference type="InterPro" id="IPR036412">
    <property type="entry name" value="HAD-like_sf"/>
</dbReference>
<dbReference type="Pfam" id="PF03031">
    <property type="entry name" value="NIF"/>
    <property type="match status" value="1"/>
</dbReference>
<name>A0A6C0IUV5_9ZZZZ</name>
<evidence type="ECO:0000259" key="1">
    <source>
        <dbReference type="PROSITE" id="PS50969"/>
    </source>
</evidence>
<dbReference type="SUPFAM" id="SSF56784">
    <property type="entry name" value="HAD-like"/>
    <property type="match status" value="1"/>
</dbReference>
<feature type="domain" description="FCP1 homology" evidence="1">
    <location>
        <begin position="1"/>
        <end position="170"/>
    </location>
</feature>
<dbReference type="PANTHER" id="PTHR12210">
    <property type="entry name" value="DULLARD PROTEIN PHOSPHATASE"/>
    <property type="match status" value="1"/>
</dbReference>
<dbReference type="PROSITE" id="PS50969">
    <property type="entry name" value="FCP1"/>
    <property type="match status" value="1"/>
</dbReference>
<reference evidence="2" key="1">
    <citation type="journal article" date="2020" name="Nature">
        <title>Giant virus diversity and host interactions through global metagenomics.</title>
        <authorList>
            <person name="Schulz F."/>
            <person name="Roux S."/>
            <person name="Paez-Espino D."/>
            <person name="Jungbluth S."/>
            <person name="Walsh D.A."/>
            <person name="Denef V.J."/>
            <person name="McMahon K.D."/>
            <person name="Konstantinidis K.T."/>
            <person name="Eloe-Fadrosh E.A."/>
            <person name="Kyrpides N.C."/>
            <person name="Woyke T."/>
        </authorList>
    </citation>
    <scope>NUCLEOTIDE SEQUENCE</scope>
    <source>
        <strain evidence="2">GVMAG-M-3300024510-1</strain>
    </source>
</reference>
<evidence type="ECO:0000313" key="2">
    <source>
        <dbReference type="EMBL" id="QHT97008.1"/>
    </source>
</evidence>
<dbReference type="InterPro" id="IPR004274">
    <property type="entry name" value="FCP1_dom"/>
</dbReference>
<dbReference type="EMBL" id="MN740271">
    <property type="protein sequence ID" value="QHT97008.1"/>
    <property type="molecule type" value="Genomic_DNA"/>
</dbReference>
<dbReference type="AlphaFoldDB" id="A0A6C0IUV5"/>
<dbReference type="InterPro" id="IPR023214">
    <property type="entry name" value="HAD_sf"/>
</dbReference>
<organism evidence="2">
    <name type="scientific">viral metagenome</name>
    <dbReference type="NCBI Taxonomy" id="1070528"/>
    <lineage>
        <taxon>unclassified sequences</taxon>
        <taxon>metagenomes</taxon>
        <taxon>organismal metagenomes</taxon>
    </lineage>
</organism>
<protein>
    <recommendedName>
        <fullName evidence="1">FCP1 homology domain-containing protein</fullName>
    </recommendedName>
</protein>
<dbReference type="SMART" id="SM00577">
    <property type="entry name" value="CPDc"/>
    <property type="match status" value="1"/>
</dbReference>
<proteinExistence type="predicted"/>
<dbReference type="Gene3D" id="3.40.50.1000">
    <property type="entry name" value="HAD superfamily/HAD-like"/>
    <property type="match status" value="1"/>
</dbReference>
<sequence length="175" mass="20279">MILVVLDLNGTILDSTHKKRTNGVIHDAMARFKYVYYRPCMKEFITWLLQHPQVTVALWTSNIAKNADSLVELAFSQEQRSRLAFVFSREQCICYHDYTSKKPLSLIANNPAIEQFSNVIVVDDSPEKIQFCPSSKVPIDYYKIDTFEATPISMVTDRGLLTLRKYLEDKYLMKQ</sequence>
<accession>A0A6C0IUV5</accession>
<dbReference type="InterPro" id="IPR050365">
    <property type="entry name" value="TIM50"/>
</dbReference>